<dbReference type="PROSITE" id="PS50987">
    <property type="entry name" value="HTH_ARSR_2"/>
    <property type="match status" value="1"/>
</dbReference>
<evidence type="ECO:0000259" key="4">
    <source>
        <dbReference type="PROSITE" id="PS50987"/>
    </source>
</evidence>
<dbReference type="RefSeq" id="WP_091811167.1">
    <property type="nucleotide sequence ID" value="NZ_FNNE01000001.1"/>
</dbReference>
<dbReference type="InterPro" id="IPR011991">
    <property type="entry name" value="ArsR-like_HTH"/>
</dbReference>
<evidence type="ECO:0000313" key="5">
    <source>
        <dbReference type="EMBL" id="SDW09259.1"/>
    </source>
</evidence>
<feature type="domain" description="HTH arsR-type" evidence="4">
    <location>
        <begin position="2"/>
        <end position="97"/>
    </location>
</feature>
<dbReference type="GO" id="GO:0003700">
    <property type="term" value="F:DNA-binding transcription factor activity"/>
    <property type="evidence" value="ECO:0007669"/>
    <property type="project" value="InterPro"/>
</dbReference>
<dbReference type="PANTHER" id="PTHR33154">
    <property type="entry name" value="TRANSCRIPTIONAL REGULATOR, ARSR FAMILY"/>
    <property type="match status" value="1"/>
</dbReference>
<sequence>MAIAQREERLSNAFKALSNPTRLRIYQQIKDMPCGHMPDSGCKLVDFINLLKVGAPTVSHHIKELVNAGLIRVERQGKFMTCYLEEDMREELRRFLG</sequence>
<dbReference type="Gene3D" id="1.10.10.10">
    <property type="entry name" value="Winged helix-like DNA-binding domain superfamily/Winged helix DNA-binding domain"/>
    <property type="match status" value="1"/>
</dbReference>
<dbReference type="EMBL" id="FNNE01000001">
    <property type="protein sequence ID" value="SDW09259.1"/>
    <property type="molecule type" value="Genomic_DNA"/>
</dbReference>
<protein>
    <submittedName>
        <fullName evidence="5">DNA-binding transcriptional regulator, ArsR family</fullName>
    </submittedName>
</protein>
<dbReference type="SMART" id="SM00418">
    <property type="entry name" value="HTH_ARSR"/>
    <property type="match status" value="1"/>
</dbReference>
<dbReference type="PANTHER" id="PTHR33154:SF33">
    <property type="entry name" value="TRANSCRIPTIONAL REPRESSOR SDPR"/>
    <property type="match status" value="1"/>
</dbReference>
<name>A0A1H2QS41_9GAMM</name>
<proteinExistence type="predicted"/>
<evidence type="ECO:0000256" key="2">
    <source>
        <dbReference type="ARBA" id="ARBA00023125"/>
    </source>
</evidence>
<dbReference type="InterPro" id="IPR051081">
    <property type="entry name" value="HTH_MetalResp_TranReg"/>
</dbReference>
<keyword evidence="3" id="KW-0804">Transcription</keyword>
<evidence type="ECO:0000256" key="1">
    <source>
        <dbReference type="ARBA" id="ARBA00023015"/>
    </source>
</evidence>
<keyword evidence="1" id="KW-0805">Transcription regulation</keyword>
<accession>A0A1H2QS41</accession>
<reference evidence="5 6" key="1">
    <citation type="submission" date="2016-10" db="EMBL/GenBank/DDBJ databases">
        <authorList>
            <person name="de Groot N.N."/>
        </authorList>
    </citation>
    <scope>NUCLEOTIDE SEQUENCE [LARGE SCALE GENOMIC DNA]</scope>
    <source>
        <strain evidence="5 6">CGMCC 1.7059</strain>
    </source>
</reference>
<dbReference type="InterPro" id="IPR001845">
    <property type="entry name" value="HTH_ArsR_DNA-bd_dom"/>
</dbReference>
<gene>
    <name evidence="5" type="ORF">SAMN04487960_101298</name>
</gene>
<dbReference type="CDD" id="cd00090">
    <property type="entry name" value="HTH_ARSR"/>
    <property type="match status" value="1"/>
</dbReference>
<dbReference type="STRING" id="488533.SAMN04487960_101298"/>
<keyword evidence="6" id="KW-1185">Reference proteome</keyword>
<dbReference type="AlphaFoldDB" id="A0A1H2QS41"/>
<dbReference type="GO" id="GO:0003677">
    <property type="term" value="F:DNA binding"/>
    <property type="evidence" value="ECO:0007669"/>
    <property type="project" value="UniProtKB-KW"/>
</dbReference>
<dbReference type="InterPro" id="IPR036388">
    <property type="entry name" value="WH-like_DNA-bd_sf"/>
</dbReference>
<dbReference type="Pfam" id="PF12840">
    <property type="entry name" value="HTH_20"/>
    <property type="match status" value="1"/>
</dbReference>
<organism evidence="5 6">
    <name type="scientific">Marinobacter mobilis</name>
    <dbReference type="NCBI Taxonomy" id="488533"/>
    <lineage>
        <taxon>Bacteria</taxon>
        <taxon>Pseudomonadati</taxon>
        <taxon>Pseudomonadota</taxon>
        <taxon>Gammaproteobacteria</taxon>
        <taxon>Pseudomonadales</taxon>
        <taxon>Marinobacteraceae</taxon>
        <taxon>Marinobacter</taxon>
    </lineage>
</organism>
<dbReference type="InterPro" id="IPR036390">
    <property type="entry name" value="WH_DNA-bd_sf"/>
</dbReference>
<evidence type="ECO:0000256" key="3">
    <source>
        <dbReference type="ARBA" id="ARBA00023163"/>
    </source>
</evidence>
<dbReference type="SUPFAM" id="SSF46785">
    <property type="entry name" value="Winged helix' DNA-binding domain"/>
    <property type="match status" value="1"/>
</dbReference>
<evidence type="ECO:0000313" key="6">
    <source>
        <dbReference type="Proteomes" id="UP000199675"/>
    </source>
</evidence>
<dbReference type="OrthoDB" id="46768at2"/>
<keyword evidence="2 5" id="KW-0238">DNA-binding</keyword>
<dbReference type="Proteomes" id="UP000199675">
    <property type="component" value="Unassembled WGS sequence"/>
</dbReference>